<comment type="caution">
    <text evidence="1">The sequence shown here is derived from an EMBL/GenBank/DDBJ whole genome shotgun (WGS) entry which is preliminary data.</text>
</comment>
<proteinExistence type="predicted"/>
<evidence type="ECO:0000313" key="2">
    <source>
        <dbReference type="Proteomes" id="UP000198211"/>
    </source>
</evidence>
<reference evidence="2" key="1">
    <citation type="submission" date="2017-03" db="EMBL/GenBank/DDBJ databases">
        <title>Phytopthora megakarya and P. palmivora, two closely related causual agents of cacao black pod achieved similar genome size and gene model numbers by different mechanisms.</title>
        <authorList>
            <person name="Ali S."/>
            <person name="Shao J."/>
            <person name="Larry D.J."/>
            <person name="Kronmiller B."/>
            <person name="Shen D."/>
            <person name="Strem M.D."/>
            <person name="Melnick R.L."/>
            <person name="Guiltinan M.J."/>
            <person name="Tyler B.M."/>
            <person name="Meinhardt L.W."/>
            <person name="Bailey B.A."/>
        </authorList>
    </citation>
    <scope>NUCLEOTIDE SEQUENCE [LARGE SCALE GENOMIC DNA]</scope>
    <source>
        <strain evidence="2">zdho120</strain>
    </source>
</reference>
<keyword evidence="2" id="KW-1185">Reference proteome</keyword>
<gene>
    <name evidence="1" type="ORF">PHMEG_00017113</name>
</gene>
<dbReference type="AlphaFoldDB" id="A0A225VX30"/>
<accession>A0A225VX30</accession>
<dbReference type="Proteomes" id="UP000198211">
    <property type="component" value="Unassembled WGS sequence"/>
</dbReference>
<sequence>MKVQMTEYLSDNRERYPHFTLVADFWTCKTTHYNEREGGIQKPFRMCLTSTLADFGLKHQHFTGRLVTQVET</sequence>
<name>A0A225VX30_9STRA</name>
<organism evidence="1 2">
    <name type="scientific">Phytophthora megakarya</name>
    <dbReference type="NCBI Taxonomy" id="4795"/>
    <lineage>
        <taxon>Eukaryota</taxon>
        <taxon>Sar</taxon>
        <taxon>Stramenopiles</taxon>
        <taxon>Oomycota</taxon>
        <taxon>Peronosporomycetes</taxon>
        <taxon>Peronosporales</taxon>
        <taxon>Peronosporaceae</taxon>
        <taxon>Phytophthora</taxon>
    </lineage>
</organism>
<protein>
    <submittedName>
        <fullName evidence="1">Uncharacterized protein</fullName>
    </submittedName>
</protein>
<evidence type="ECO:0000313" key="1">
    <source>
        <dbReference type="EMBL" id="OWZ10091.1"/>
    </source>
</evidence>
<dbReference type="EMBL" id="NBNE01002564">
    <property type="protein sequence ID" value="OWZ10091.1"/>
    <property type="molecule type" value="Genomic_DNA"/>
</dbReference>